<evidence type="ECO:0000313" key="1">
    <source>
        <dbReference type="EMBL" id="MBM2415084.1"/>
    </source>
</evidence>
<protein>
    <submittedName>
        <fullName evidence="1">Uncharacterized protein</fullName>
    </submittedName>
</protein>
<comment type="caution">
    <text evidence="1">The sequence shown here is derived from an EMBL/GenBank/DDBJ whole genome shotgun (WGS) entry which is preliminary data.</text>
</comment>
<sequence length="93" mass="10515">MTFLNSQGARTIFPMAWVSSLFEKLTLIQNNAEVDAHLLRHIERLALTAPHVLADIGFERDDRASLSTQTVWRKGRFRITLIQGAPTVVLNVE</sequence>
<dbReference type="Proteomes" id="UP000755667">
    <property type="component" value="Unassembled WGS sequence"/>
</dbReference>
<evidence type="ECO:0000313" key="2">
    <source>
        <dbReference type="EMBL" id="MBM2419756.1"/>
    </source>
</evidence>
<keyword evidence="4" id="KW-1185">Reference proteome</keyword>
<dbReference type="Proteomes" id="UP000809440">
    <property type="component" value="Unassembled WGS sequence"/>
</dbReference>
<proteinExistence type="predicted"/>
<dbReference type="OrthoDB" id="7877350at2"/>
<dbReference type="EMBL" id="JAFBXF010000026">
    <property type="protein sequence ID" value="MBM2419756.1"/>
    <property type="molecule type" value="Genomic_DNA"/>
</dbReference>
<dbReference type="AlphaFoldDB" id="A0A9Q2PES3"/>
<name>A0A9Q2PES3_9RHOB</name>
<dbReference type="GeneID" id="62640556"/>
<organism evidence="1 3">
    <name type="scientific">Marivita cryptomonadis</name>
    <dbReference type="NCBI Taxonomy" id="505252"/>
    <lineage>
        <taxon>Bacteria</taxon>
        <taxon>Pseudomonadati</taxon>
        <taxon>Pseudomonadota</taxon>
        <taxon>Alphaproteobacteria</taxon>
        <taxon>Rhodobacterales</taxon>
        <taxon>Roseobacteraceae</taxon>
        <taxon>Marivita</taxon>
    </lineage>
</organism>
<evidence type="ECO:0000313" key="3">
    <source>
        <dbReference type="Proteomes" id="UP000755667"/>
    </source>
</evidence>
<reference evidence="1 4" key="1">
    <citation type="submission" date="2021-01" db="EMBL/GenBank/DDBJ databases">
        <title>Diatom-associated Roseobacters Show Island Model of Population Structure.</title>
        <authorList>
            <person name="Qu L."/>
            <person name="Feng X."/>
            <person name="Chen Y."/>
            <person name="Li L."/>
            <person name="Wang X."/>
            <person name="Hu Z."/>
            <person name="Wang H."/>
            <person name="Luo H."/>
        </authorList>
    </citation>
    <scope>NUCLEOTIDE SEQUENCE</scope>
    <source>
        <strain evidence="2 4">CC28-63</strain>
        <strain evidence="1">CC28-69</strain>
    </source>
</reference>
<dbReference type="EMBL" id="JAFBXE010000026">
    <property type="protein sequence ID" value="MBM2415084.1"/>
    <property type="molecule type" value="Genomic_DNA"/>
</dbReference>
<dbReference type="RefSeq" id="WP_085628821.1">
    <property type="nucleotide sequence ID" value="NZ_JAFBWU010000026.1"/>
</dbReference>
<evidence type="ECO:0000313" key="4">
    <source>
        <dbReference type="Proteomes" id="UP000809440"/>
    </source>
</evidence>
<gene>
    <name evidence="1" type="ORF">JQX41_22500</name>
    <name evidence="2" type="ORF">JQX48_22525</name>
</gene>
<accession>A0A9Q2PES3</accession>